<feature type="region of interest" description="Disordered" evidence="1">
    <location>
        <begin position="158"/>
        <end position="202"/>
    </location>
</feature>
<feature type="compositionally biased region" description="Low complexity" evidence="1">
    <location>
        <begin position="187"/>
        <end position="198"/>
    </location>
</feature>
<dbReference type="AlphaFoldDB" id="A0A9P6ERH5"/>
<comment type="caution">
    <text evidence="2">The sequence shown here is derived from an EMBL/GenBank/DDBJ whole genome shotgun (WGS) entry which is preliminary data.</text>
</comment>
<dbReference type="EMBL" id="MU157827">
    <property type="protein sequence ID" value="KAF9533812.1"/>
    <property type="molecule type" value="Genomic_DNA"/>
</dbReference>
<evidence type="ECO:0008006" key="4">
    <source>
        <dbReference type="Google" id="ProtNLM"/>
    </source>
</evidence>
<dbReference type="InterPro" id="IPR029056">
    <property type="entry name" value="Ribokinase-like"/>
</dbReference>
<evidence type="ECO:0000256" key="1">
    <source>
        <dbReference type="SAM" id="MobiDB-lite"/>
    </source>
</evidence>
<dbReference type="Gene3D" id="3.40.1190.20">
    <property type="match status" value="2"/>
</dbReference>
<dbReference type="PANTHER" id="PTHR42774:SF3">
    <property type="entry name" value="KETOHEXOKINASE"/>
    <property type="match status" value="1"/>
</dbReference>
<name>A0A9P6ERH5_9AGAR</name>
<organism evidence="2 3">
    <name type="scientific">Crepidotus variabilis</name>
    <dbReference type="NCBI Taxonomy" id="179855"/>
    <lineage>
        <taxon>Eukaryota</taxon>
        <taxon>Fungi</taxon>
        <taxon>Dikarya</taxon>
        <taxon>Basidiomycota</taxon>
        <taxon>Agaricomycotina</taxon>
        <taxon>Agaricomycetes</taxon>
        <taxon>Agaricomycetidae</taxon>
        <taxon>Agaricales</taxon>
        <taxon>Agaricineae</taxon>
        <taxon>Crepidotaceae</taxon>
        <taxon>Crepidotus</taxon>
    </lineage>
</organism>
<proteinExistence type="predicted"/>
<feature type="region of interest" description="Disordered" evidence="1">
    <location>
        <begin position="387"/>
        <end position="447"/>
    </location>
</feature>
<protein>
    <recommendedName>
        <fullName evidence="4">Carbohydrate kinase PfkB domain-containing protein</fullName>
    </recommendedName>
</protein>
<evidence type="ECO:0000313" key="2">
    <source>
        <dbReference type="EMBL" id="KAF9533812.1"/>
    </source>
</evidence>
<keyword evidence="3" id="KW-1185">Reference proteome</keyword>
<sequence length="533" mass="58648">MNKLRRERSEDNQHLLLPQYKPLRIVAAGTLFLTHTISVPCHPIPSSEIRAHSVEKVRGGSANMILSVLAQFPAVESVLVASLGGNEEGRMILRDLENEGIVTKFCKIWRDAGVPNSWVLYSAEDNSRMVVHHNPLPDITHEDFVSLLGPLLAPENFPPAPTFSPTNSQYGSSTTLSPPSPNPPRPSMSGSRSTPTTPILSNPNSPAPFDWLHFEGRTVKTTLSNITGLDGLARERKWRSHCVFSLDVGRRSRQGVEALIPHADVLFFNKQYAEANSPHYEVTPRAFLLSMAAKAAPHALLVAYWGREGGAVLSLPTREYFQSSAWVEDMPPQGSQNPDDSRMIGQFLDRPPPQEIRSVRSGSVFWADGRSRTPSSQAFTSHASQYMSDGGYEESDQSFSRQKGHNRQAYGSGEYTMDEDNDSEGTETPSGAGGPGRSSRNADGSMADDVGAQDAFIAGMIYALSRRICPGLPFTPAWTGEEVNGSMDDGRAKWRLDECLRFATELSGRKARRKATRWNGLADEMTQGGWFEN</sequence>
<dbReference type="SUPFAM" id="SSF53613">
    <property type="entry name" value="Ribokinase-like"/>
    <property type="match status" value="1"/>
</dbReference>
<feature type="region of interest" description="Disordered" evidence="1">
    <location>
        <begin position="328"/>
        <end position="356"/>
    </location>
</feature>
<gene>
    <name evidence="2" type="ORF">CPB83DRAFT_844555</name>
</gene>
<evidence type="ECO:0000313" key="3">
    <source>
        <dbReference type="Proteomes" id="UP000807306"/>
    </source>
</evidence>
<dbReference type="PANTHER" id="PTHR42774">
    <property type="entry name" value="PHOSPHOTRANSFERASE SYSTEM TRANSPORT PROTEIN"/>
    <property type="match status" value="1"/>
</dbReference>
<dbReference type="InterPro" id="IPR052562">
    <property type="entry name" value="Ketohexokinase-related"/>
</dbReference>
<dbReference type="Proteomes" id="UP000807306">
    <property type="component" value="Unassembled WGS sequence"/>
</dbReference>
<reference evidence="2" key="1">
    <citation type="submission" date="2020-11" db="EMBL/GenBank/DDBJ databases">
        <authorList>
            <consortium name="DOE Joint Genome Institute"/>
            <person name="Ahrendt S."/>
            <person name="Riley R."/>
            <person name="Andreopoulos W."/>
            <person name="Labutti K."/>
            <person name="Pangilinan J."/>
            <person name="Ruiz-Duenas F.J."/>
            <person name="Barrasa J.M."/>
            <person name="Sanchez-Garcia M."/>
            <person name="Camarero S."/>
            <person name="Miyauchi S."/>
            <person name="Serrano A."/>
            <person name="Linde D."/>
            <person name="Babiker R."/>
            <person name="Drula E."/>
            <person name="Ayuso-Fernandez I."/>
            <person name="Pacheco R."/>
            <person name="Padilla G."/>
            <person name="Ferreira P."/>
            <person name="Barriuso J."/>
            <person name="Kellner H."/>
            <person name="Castanera R."/>
            <person name="Alfaro M."/>
            <person name="Ramirez L."/>
            <person name="Pisabarro A.G."/>
            <person name="Kuo A."/>
            <person name="Tritt A."/>
            <person name="Lipzen A."/>
            <person name="He G."/>
            <person name="Yan M."/>
            <person name="Ng V."/>
            <person name="Cullen D."/>
            <person name="Martin F."/>
            <person name="Rosso M.-N."/>
            <person name="Henrissat B."/>
            <person name="Hibbett D."/>
            <person name="Martinez A.T."/>
            <person name="Grigoriev I.V."/>
        </authorList>
    </citation>
    <scope>NUCLEOTIDE SEQUENCE</scope>
    <source>
        <strain evidence="2">CBS 506.95</strain>
    </source>
</reference>
<accession>A0A9P6ERH5</accession>
<dbReference type="OrthoDB" id="204058at2759"/>
<feature type="compositionally biased region" description="Acidic residues" evidence="1">
    <location>
        <begin position="416"/>
        <end position="425"/>
    </location>
</feature>